<feature type="domain" description="Aminoglycoside phosphotransferase" evidence="2">
    <location>
        <begin position="48"/>
        <end position="250"/>
    </location>
</feature>
<reference evidence="3 4" key="1">
    <citation type="submission" date="2019-11" db="EMBL/GenBank/DDBJ databases">
        <authorList>
            <person name="Ay H."/>
        </authorList>
    </citation>
    <scope>NUCLEOTIDE SEQUENCE [LARGE SCALE GENOMIC DNA]</scope>
    <source>
        <strain evidence="3 4">BG9H</strain>
    </source>
</reference>
<evidence type="ECO:0000313" key="4">
    <source>
        <dbReference type="Proteomes" id="UP001197114"/>
    </source>
</evidence>
<dbReference type="Pfam" id="PF01636">
    <property type="entry name" value="APH"/>
    <property type="match status" value="1"/>
</dbReference>
<organism evidence="3 4">
    <name type="scientific">Streptomyces anatolicus</name>
    <dbReference type="NCBI Taxonomy" id="2675858"/>
    <lineage>
        <taxon>Bacteria</taxon>
        <taxon>Bacillati</taxon>
        <taxon>Actinomycetota</taxon>
        <taxon>Actinomycetes</taxon>
        <taxon>Kitasatosporales</taxon>
        <taxon>Streptomycetaceae</taxon>
        <taxon>Streptomyces</taxon>
    </lineage>
</organism>
<gene>
    <name evidence="3" type="ORF">GKQ77_12585</name>
</gene>
<evidence type="ECO:0000313" key="3">
    <source>
        <dbReference type="EMBL" id="MBW5422390.1"/>
    </source>
</evidence>
<dbReference type="InterPro" id="IPR002575">
    <property type="entry name" value="Aminoglycoside_PTrfase"/>
</dbReference>
<dbReference type="SUPFAM" id="SSF56112">
    <property type="entry name" value="Protein kinase-like (PK-like)"/>
    <property type="match status" value="1"/>
</dbReference>
<dbReference type="Proteomes" id="UP001197114">
    <property type="component" value="Unassembled WGS sequence"/>
</dbReference>
<evidence type="ECO:0000256" key="1">
    <source>
        <dbReference type="SAM" id="MobiDB-lite"/>
    </source>
</evidence>
<feature type="region of interest" description="Disordered" evidence="1">
    <location>
        <begin position="328"/>
        <end position="349"/>
    </location>
</feature>
<evidence type="ECO:0000259" key="2">
    <source>
        <dbReference type="Pfam" id="PF01636"/>
    </source>
</evidence>
<keyword evidence="4" id="KW-1185">Reference proteome</keyword>
<accession>A0ABS6YLU6</accession>
<comment type="caution">
    <text evidence="3">The sequence shown here is derived from an EMBL/GenBank/DDBJ whole genome shotgun (WGS) entry which is preliminary data.</text>
</comment>
<sequence>MTPPTPHDTAADTTVGTEVGTDVGTAVDTEAVARSVAAEHGLVLRGPAGEGVDFVVHRVGRPGLGDAVLRIPRHRQYLSPYGDVGSAALVRQEHAIAAHLGPLGLPVATPLRQIERPDGLLVSLAAHVEHDDVPLDGRDVGRFLAALHAATPPRTPLAYQAPGDFTGFFVKRLGDRHANLRRAAPSLPPLPAPLRVTAALEAVRTPHRLLHLDVRRQNLLSRGGRLQAVVDWSNALIGPPLMELARVAEYALLPDNGIDASEVLAGYAESTAVPDLESPAALLYRLDTAIMLALVFHSVAPDAERAKILTGRAEHLLGLLHTAGNPARPVRPVTVAGPSTTHDRGERQH</sequence>
<dbReference type="EMBL" id="WMBF01000103">
    <property type="protein sequence ID" value="MBW5422390.1"/>
    <property type="molecule type" value="Genomic_DNA"/>
</dbReference>
<protein>
    <submittedName>
        <fullName evidence="3">Phosphotransferase</fullName>
    </submittedName>
</protein>
<proteinExistence type="predicted"/>
<dbReference type="RefSeq" id="WP_219688805.1">
    <property type="nucleotide sequence ID" value="NZ_WMBF01000103.1"/>
</dbReference>
<name>A0ABS6YLU6_9ACTN</name>
<dbReference type="Gene3D" id="3.90.1200.10">
    <property type="match status" value="1"/>
</dbReference>
<dbReference type="InterPro" id="IPR011009">
    <property type="entry name" value="Kinase-like_dom_sf"/>
</dbReference>